<dbReference type="EMBL" id="CM014084">
    <property type="protein sequence ID" value="TKS73870.1"/>
    <property type="molecule type" value="Genomic_DNA"/>
</dbReference>
<sequence>MDKDLELQLSEKKASKVEALCKVQELEKTLQRQKDSRAEQHMLLAQQEEDITKLKTALIQTQEELKSHRLHRQEESKLEATISPQANPPLNSSSSMPTAHPKLVAICSGDNGAAVRRCVRLRDFQLGSQEGDRGPQQRPGTSDRTSS</sequence>
<protein>
    <submittedName>
        <fullName evidence="3">Uncharacterized protein</fullName>
    </submittedName>
</protein>
<keyword evidence="4" id="KW-1185">Reference proteome</keyword>
<feature type="compositionally biased region" description="Polar residues" evidence="2">
    <location>
        <begin position="138"/>
        <end position="147"/>
    </location>
</feature>
<feature type="compositionally biased region" description="Basic and acidic residues" evidence="2">
    <location>
        <begin position="68"/>
        <end position="78"/>
    </location>
</feature>
<evidence type="ECO:0000313" key="3">
    <source>
        <dbReference type="EMBL" id="TKS73870.1"/>
    </source>
</evidence>
<reference evidence="3 4" key="1">
    <citation type="submission" date="2019-01" db="EMBL/GenBank/DDBJ databases">
        <title>Genome Assembly of Collichthys lucidus.</title>
        <authorList>
            <person name="Cai M."/>
            <person name="Xiao S."/>
        </authorList>
    </citation>
    <scope>NUCLEOTIDE SEQUENCE [LARGE SCALE GENOMIC DNA]</scope>
    <source>
        <strain evidence="3">JT15FE1705JMU</strain>
        <tissue evidence="3">Muscle</tissue>
    </source>
</reference>
<keyword evidence="1" id="KW-0175">Coiled coil</keyword>
<dbReference type="Proteomes" id="UP000298787">
    <property type="component" value="Chromosome 7"/>
</dbReference>
<accession>A0A4U5UI94</accession>
<evidence type="ECO:0000256" key="1">
    <source>
        <dbReference type="SAM" id="Coils"/>
    </source>
</evidence>
<feature type="compositionally biased region" description="Polar residues" evidence="2">
    <location>
        <begin position="82"/>
        <end position="97"/>
    </location>
</feature>
<evidence type="ECO:0000313" key="4">
    <source>
        <dbReference type="Proteomes" id="UP000298787"/>
    </source>
</evidence>
<proteinExistence type="predicted"/>
<feature type="region of interest" description="Disordered" evidence="2">
    <location>
        <begin position="68"/>
        <end position="97"/>
    </location>
</feature>
<dbReference type="AlphaFoldDB" id="A0A4U5UI94"/>
<gene>
    <name evidence="3" type="ORF">D9C73_007951</name>
</gene>
<feature type="coiled-coil region" evidence="1">
    <location>
        <begin position="16"/>
        <end position="64"/>
    </location>
</feature>
<name>A0A4U5UI94_COLLU</name>
<organism evidence="3 4">
    <name type="scientific">Collichthys lucidus</name>
    <name type="common">Big head croaker</name>
    <name type="synonym">Sciaena lucida</name>
    <dbReference type="NCBI Taxonomy" id="240159"/>
    <lineage>
        <taxon>Eukaryota</taxon>
        <taxon>Metazoa</taxon>
        <taxon>Chordata</taxon>
        <taxon>Craniata</taxon>
        <taxon>Vertebrata</taxon>
        <taxon>Euteleostomi</taxon>
        <taxon>Actinopterygii</taxon>
        <taxon>Neopterygii</taxon>
        <taxon>Teleostei</taxon>
        <taxon>Neoteleostei</taxon>
        <taxon>Acanthomorphata</taxon>
        <taxon>Eupercaria</taxon>
        <taxon>Sciaenidae</taxon>
        <taxon>Collichthys</taxon>
    </lineage>
</organism>
<feature type="region of interest" description="Disordered" evidence="2">
    <location>
        <begin position="124"/>
        <end position="147"/>
    </location>
</feature>
<evidence type="ECO:0000256" key="2">
    <source>
        <dbReference type="SAM" id="MobiDB-lite"/>
    </source>
</evidence>